<evidence type="ECO:0000313" key="1">
    <source>
        <dbReference type="EMBL" id="MBU3856345.1"/>
    </source>
</evidence>
<proteinExistence type="predicted"/>
<dbReference type="InterPro" id="IPR032316">
    <property type="entry name" value="DUF4847"/>
</dbReference>
<dbReference type="Proteomes" id="UP000784286">
    <property type="component" value="Unassembled WGS sequence"/>
</dbReference>
<reference evidence="1" key="2">
    <citation type="submission" date="2021-04" db="EMBL/GenBank/DDBJ databases">
        <authorList>
            <person name="Gilroy R."/>
        </authorList>
    </citation>
    <scope>NUCLEOTIDE SEQUENCE</scope>
    <source>
        <strain evidence="1">8470</strain>
    </source>
</reference>
<organism evidence="1 2">
    <name type="scientific">Candidatus Phocaeicola excrementipullorum</name>
    <dbReference type="NCBI Taxonomy" id="2838731"/>
    <lineage>
        <taxon>Bacteria</taxon>
        <taxon>Pseudomonadati</taxon>
        <taxon>Bacteroidota</taxon>
        <taxon>Bacteroidia</taxon>
        <taxon>Bacteroidales</taxon>
        <taxon>Bacteroidaceae</taxon>
        <taxon>Phocaeicola</taxon>
    </lineage>
</organism>
<dbReference type="AlphaFoldDB" id="A0A948TNJ9"/>
<dbReference type="InterPro" id="IPR038670">
    <property type="entry name" value="HslJ-like_sf"/>
</dbReference>
<name>A0A948TNJ9_9BACT</name>
<reference evidence="1" key="1">
    <citation type="journal article" date="2021" name="PeerJ">
        <title>Extensive microbial diversity within the chicken gut microbiome revealed by metagenomics and culture.</title>
        <authorList>
            <person name="Gilroy R."/>
            <person name="Ravi A."/>
            <person name="Getino M."/>
            <person name="Pursley I."/>
            <person name="Horton D.L."/>
            <person name="Alikhan N.F."/>
            <person name="Baker D."/>
            <person name="Gharbi K."/>
            <person name="Hall N."/>
            <person name="Watson M."/>
            <person name="Adriaenssens E.M."/>
            <person name="Foster-Nyarko E."/>
            <person name="Jarju S."/>
            <person name="Secka A."/>
            <person name="Antonio M."/>
            <person name="Oren A."/>
            <person name="Chaudhuri R.R."/>
            <person name="La Ragione R."/>
            <person name="Hildebrand F."/>
            <person name="Pallen M.J."/>
        </authorList>
    </citation>
    <scope>NUCLEOTIDE SEQUENCE</scope>
    <source>
        <strain evidence="1">8470</strain>
    </source>
</reference>
<protein>
    <submittedName>
        <fullName evidence="1">DUF4847 family protein</fullName>
    </submittedName>
</protein>
<dbReference type="Pfam" id="PF16139">
    <property type="entry name" value="DUF4847"/>
    <property type="match status" value="1"/>
</dbReference>
<dbReference type="EMBL" id="JAHLFJ010000071">
    <property type="protein sequence ID" value="MBU3856345.1"/>
    <property type="molecule type" value="Genomic_DNA"/>
</dbReference>
<sequence length="154" mass="17445">MKNLRYILAVAMLPLILCGCNQEDDIMEIFVSGKWQLVNYYSGGNWDDWNKPGRPKYTTQGDLKQLLDLSITFKDDGTFEGTLSGGTFSGKWSANPDDRSFSISDNVQTSIQTSGKNAEFINTLKLVKYYKGDSNLLQLAPQERTTFMQLRHLD</sequence>
<evidence type="ECO:0000313" key="2">
    <source>
        <dbReference type="Proteomes" id="UP000784286"/>
    </source>
</evidence>
<comment type="caution">
    <text evidence="1">The sequence shown here is derived from an EMBL/GenBank/DDBJ whole genome shotgun (WGS) entry which is preliminary data.</text>
</comment>
<accession>A0A948TNJ9</accession>
<dbReference type="CDD" id="cd14492">
    <property type="entry name" value="lipocalin_MxiM-like"/>
    <property type="match status" value="1"/>
</dbReference>
<dbReference type="PROSITE" id="PS51257">
    <property type="entry name" value="PROKAR_LIPOPROTEIN"/>
    <property type="match status" value="1"/>
</dbReference>
<dbReference type="Gene3D" id="2.40.128.270">
    <property type="match status" value="1"/>
</dbReference>
<gene>
    <name evidence="1" type="ORF">H9928_07315</name>
</gene>